<keyword evidence="7" id="KW-1185">Reference proteome</keyword>
<feature type="domain" description="Histidine kinase/HSP90-like ATPase" evidence="5">
    <location>
        <begin position="460"/>
        <end position="549"/>
    </location>
</feature>
<protein>
    <submittedName>
        <fullName evidence="6">GAF domain-containing protein</fullName>
    </submittedName>
</protein>
<evidence type="ECO:0000313" key="6">
    <source>
        <dbReference type="EMBL" id="UOE26796.1"/>
    </source>
</evidence>
<evidence type="ECO:0000313" key="7">
    <source>
        <dbReference type="Proteomes" id="UP000831304"/>
    </source>
</evidence>
<evidence type="ECO:0000259" key="4">
    <source>
        <dbReference type="SMART" id="SM00065"/>
    </source>
</evidence>
<evidence type="ECO:0000256" key="3">
    <source>
        <dbReference type="ARBA" id="ARBA00023012"/>
    </source>
</evidence>
<dbReference type="InterPro" id="IPR050482">
    <property type="entry name" value="Sensor_HK_TwoCompSys"/>
</dbReference>
<name>A0ABY4AYE9_9MICO</name>
<gene>
    <name evidence="6" type="ORF">MTP13_03160</name>
</gene>
<dbReference type="Proteomes" id="UP000831304">
    <property type="component" value="Chromosome"/>
</dbReference>
<dbReference type="InterPro" id="IPR029016">
    <property type="entry name" value="GAF-like_dom_sf"/>
</dbReference>
<proteinExistence type="predicted"/>
<evidence type="ECO:0000256" key="2">
    <source>
        <dbReference type="ARBA" id="ARBA00022777"/>
    </source>
</evidence>
<keyword evidence="3" id="KW-0902">Two-component regulatory system</keyword>
<keyword evidence="2" id="KW-0418">Kinase</keyword>
<reference evidence="6 7" key="1">
    <citation type="submission" date="2022-03" db="EMBL/GenBank/DDBJ databases">
        <title>Agromyces sp. isolated from the gut of P. brevitarsis seulensis larvae.</title>
        <authorList>
            <person name="Won M."/>
            <person name="Kwon S.-W."/>
        </authorList>
    </citation>
    <scope>NUCLEOTIDE SEQUENCE [LARGE SCALE GENOMIC DNA]</scope>
    <source>
        <strain evidence="6 7">KACC 16215</strain>
    </source>
</reference>
<feature type="domain" description="GAF" evidence="4">
    <location>
        <begin position="200"/>
        <end position="349"/>
    </location>
</feature>
<organism evidence="6 7">
    <name type="scientific">Agromyces soli</name>
    <dbReference type="NCBI Taxonomy" id="659012"/>
    <lineage>
        <taxon>Bacteria</taxon>
        <taxon>Bacillati</taxon>
        <taxon>Actinomycetota</taxon>
        <taxon>Actinomycetes</taxon>
        <taxon>Micrococcales</taxon>
        <taxon>Microbacteriaceae</taxon>
        <taxon>Agromyces</taxon>
    </lineage>
</organism>
<dbReference type="EMBL" id="CP094533">
    <property type="protein sequence ID" value="UOE26796.1"/>
    <property type="molecule type" value="Genomic_DNA"/>
</dbReference>
<dbReference type="InterPro" id="IPR011712">
    <property type="entry name" value="Sig_transdc_His_kin_sub3_dim/P"/>
</dbReference>
<dbReference type="Pfam" id="PF13185">
    <property type="entry name" value="GAF_2"/>
    <property type="match status" value="1"/>
</dbReference>
<accession>A0ABY4AYE9</accession>
<keyword evidence="1" id="KW-0808">Transferase</keyword>
<dbReference type="PANTHER" id="PTHR24421">
    <property type="entry name" value="NITRATE/NITRITE SENSOR PROTEIN NARX-RELATED"/>
    <property type="match status" value="1"/>
</dbReference>
<dbReference type="SMART" id="SM00387">
    <property type="entry name" value="HATPase_c"/>
    <property type="match status" value="1"/>
</dbReference>
<dbReference type="Pfam" id="PF07730">
    <property type="entry name" value="HisKA_3"/>
    <property type="match status" value="1"/>
</dbReference>
<sequence length="552" mass="58712">MRELMERADAMIHTQGRLQALLRATQAMVEHVELPVVLERIAQAAVELVDAEFGALGVIAADGNGLEAFIHVGMSDSDAVAIGHLPEGRGVLGALIDDPNPIRLRHISDHPRSVGFPRNHPRMDAFLGVPIRVRNEVFGNLYLSNPRRGEFIAEDEQLVTALAATAGFVIANARLLEETQLRQRWMASSAQITAALLDSVEGSPLGMLAEELVSRTTVDRVCVAVPGDDGEMVRIAEARGSGAADLTGAMLDASATEAYAALASGTIRARTGLSHDPRPDALAIRDEALGTGAVMFLPLTTDGTAWGVLAVAREPGRPPFSSAETEIAADLAGRVALALELARAREQHQHALLVQDRARIARDLHDHVIQQLFGTGLELQAVAESVDDAHLSERIRKSVATLDDAILQIRTSVFAMTPRPERDESLRHRILDIAAECSTGLARPVSVSFEGPVDLTVHGQLAADVAAAARELVMNAVKHAEANVIRVTVTSTDAEVRITVSDDGAGMTGARRGNGITNLAARAAARGGTFDIDSEPGRTEASWVVPLEGIAE</sequence>
<dbReference type="PANTHER" id="PTHR24421:SF56">
    <property type="entry name" value="OXYGEN SENSOR HISTIDINE KINASE RESPONSE REGULATOR DOST"/>
    <property type="match status" value="1"/>
</dbReference>
<evidence type="ECO:0000256" key="1">
    <source>
        <dbReference type="ARBA" id="ARBA00022679"/>
    </source>
</evidence>
<dbReference type="SMART" id="SM00065">
    <property type="entry name" value="GAF"/>
    <property type="match status" value="2"/>
</dbReference>
<dbReference type="Pfam" id="PF02518">
    <property type="entry name" value="HATPase_c"/>
    <property type="match status" value="1"/>
</dbReference>
<dbReference type="Gene3D" id="3.30.565.10">
    <property type="entry name" value="Histidine kinase-like ATPase, C-terminal domain"/>
    <property type="match status" value="1"/>
</dbReference>
<dbReference type="InterPro" id="IPR036890">
    <property type="entry name" value="HATPase_C_sf"/>
</dbReference>
<dbReference type="Gene3D" id="3.30.450.40">
    <property type="match status" value="2"/>
</dbReference>
<dbReference type="SUPFAM" id="SSF55781">
    <property type="entry name" value="GAF domain-like"/>
    <property type="match status" value="2"/>
</dbReference>
<dbReference type="Pfam" id="PF01590">
    <property type="entry name" value="GAF"/>
    <property type="match status" value="1"/>
</dbReference>
<dbReference type="InterPro" id="IPR003594">
    <property type="entry name" value="HATPase_dom"/>
</dbReference>
<evidence type="ECO:0000259" key="5">
    <source>
        <dbReference type="SMART" id="SM00387"/>
    </source>
</evidence>
<dbReference type="InterPro" id="IPR003018">
    <property type="entry name" value="GAF"/>
</dbReference>
<dbReference type="RefSeq" id="WP_243569606.1">
    <property type="nucleotide sequence ID" value="NZ_BAAARD010000003.1"/>
</dbReference>
<dbReference type="SUPFAM" id="SSF55874">
    <property type="entry name" value="ATPase domain of HSP90 chaperone/DNA topoisomerase II/histidine kinase"/>
    <property type="match status" value="1"/>
</dbReference>
<feature type="domain" description="GAF" evidence="4">
    <location>
        <begin position="33"/>
        <end position="180"/>
    </location>
</feature>
<dbReference type="Gene3D" id="1.20.5.1930">
    <property type="match status" value="1"/>
</dbReference>